<dbReference type="AlphaFoldDB" id="A0A511BY44"/>
<reference evidence="2 3" key="1">
    <citation type="submission" date="2019-07" db="EMBL/GenBank/DDBJ databases">
        <title>Whole genome shotgun sequence of Swaminathania salitolerans NBRC 104436.</title>
        <authorList>
            <person name="Hosoyama A."/>
            <person name="Uohara A."/>
            <person name="Ohji S."/>
            <person name="Ichikawa N."/>
        </authorList>
    </citation>
    <scope>NUCLEOTIDE SEQUENCE [LARGE SCALE GENOMIC DNA]</scope>
    <source>
        <strain evidence="2 3">NBRC 104436</strain>
    </source>
</reference>
<dbReference type="OrthoDB" id="7282413at2"/>
<evidence type="ECO:0000256" key="1">
    <source>
        <dbReference type="SAM" id="MobiDB-lite"/>
    </source>
</evidence>
<feature type="region of interest" description="Disordered" evidence="1">
    <location>
        <begin position="292"/>
        <end position="335"/>
    </location>
</feature>
<keyword evidence="3" id="KW-1185">Reference proteome</keyword>
<dbReference type="RefSeq" id="WP_147094028.1">
    <property type="nucleotide sequence ID" value="NZ_BJVC01000005.1"/>
</dbReference>
<evidence type="ECO:0000313" key="3">
    <source>
        <dbReference type="Proteomes" id="UP000321405"/>
    </source>
</evidence>
<organism evidence="2 3">
    <name type="scientific">Swaminathania salitolerans</name>
    <dbReference type="NCBI Taxonomy" id="182838"/>
    <lineage>
        <taxon>Bacteria</taxon>
        <taxon>Pseudomonadati</taxon>
        <taxon>Pseudomonadota</taxon>
        <taxon>Alphaproteobacteria</taxon>
        <taxon>Acetobacterales</taxon>
        <taxon>Acetobacteraceae</taxon>
        <taxon>Swaminathania</taxon>
    </lineage>
</organism>
<feature type="region of interest" description="Disordered" evidence="1">
    <location>
        <begin position="118"/>
        <end position="160"/>
    </location>
</feature>
<dbReference type="Proteomes" id="UP000321405">
    <property type="component" value="Unassembled WGS sequence"/>
</dbReference>
<sequence length="335" mass="34460">MSNSTGSTGKEQVVQLKANASLMTFDAGLFCVFLAPDQGTQTLNGYPAVSVTQAPNMPAGIVTIRTFADDGLISSMNGSGAGAALVRVARGPAQVLVTTYQAPDSTLPAPGIQVARLSGPAQPAPAPRQEAAEAGGMPGQTAAGKDDQSGGMTEGNPAGGTRYEVAAHIQRRGDVLAHIGEWMGEPGSQNWIEGFGIAPTSQIAPEDIEYQAVLGKGWLSPWAEAGQYCGSRGMALPILGLCVRLKNGAEESHDLTLYASFTDGTSLGPVSGGTPLEAESLAPLEAFRVEITPRTGHDQETDNRNTGAGDAVGGESAAEGKTARKTAVRRKKSEA</sequence>
<accession>A0A511BY44</accession>
<dbReference type="InterPro" id="IPR006637">
    <property type="entry name" value="ChW"/>
</dbReference>
<evidence type="ECO:0000313" key="2">
    <source>
        <dbReference type="EMBL" id="GEL02948.1"/>
    </source>
</evidence>
<gene>
    <name evidence="2" type="ORF">SSA02_21110</name>
</gene>
<protein>
    <submittedName>
        <fullName evidence="2">Uncharacterized protein</fullName>
    </submittedName>
</protein>
<comment type="caution">
    <text evidence="2">The sequence shown here is derived from an EMBL/GenBank/DDBJ whole genome shotgun (WGS) entry which is preliminary data.</text>
</comment>
<name>A0A511BY44_9PROT</name>
<dbReference type="EMBL" id="BJVC01000005">
    <property type="protein sequence ID" value="GEL02948.1"/>
    <property type="molecule type" value="Genomic_DNA"/>
</dbReference>
<dbReference type="Pfam" id="PF07538">
    <property type="entry name" value="ChW"/>
    <property type="match status" value="1"/>
</dbReference>
<feature type="compositionally biased region" description="Basic residues" evidence="1">
    <location>
        <begin position="323"/>
        <end position="335"/>
    </location>
</feature>
<proteinExistence type="predicted"/>